<comment type="subcellular location">
    <subcellularLocation>
        <location evidence="1">Cell membrane</location>
        <topology evidence="1">Multi-pass membrane protein</topology>
    </subcellularLocation>
</comment>
<dbReference type="GO" id="GO:0015171">
    <property type="term" value="F:amino acid transmembrane transporter activity"/>
    <property type="evidence" value="ECO:0007669"/>
    <property type="project" value="TreeGrafter"/>
</dbReference>
<keyword evidence="8" id="KW-1185">Reference proteome</keyword>
<evidence type="ECO:0000313" key="8">
    <source>
        <dbReference type="Proteomes" id="UP000269883"/>
    </source>
</evidence>
<dbReference type="KEGG" id="dfl:DFE_2693"/>
<evidence type="ECO:0000256" key="6">
    <source>
        <dbReference type="SAM" id="Phobius"/>
    </source>
</evidence>
<keyword evidence="4 6" id="KW-1133">Transmembrane helix</keyword>
<proteinExistence type="predicted"/>
<dbReference type="Proteomes" id="UP000269883">
    <property type="component" value="Chromosome"/>
</dbReference>
<feature type="transmembrane region" description="Helical" evidence="6">
    <location>
        <begin position="89"/>
        <end position="110"/>
    </location>
</feature>
<dbReference type="AlphaFoldDB" id="A0A2Z6B1M0"/>
<dbReference type="InterPro" id="IPR001123">
    <property type="entry name" value="LeuE-type"/>
</dbReference>
<keyword evidence="5 6" id="KW-0472">Membrane</keyword>
<keyword evidence="2" id="KW-1003">Cell membrane</keyword>
<gene>
    <name evidence="7" type="ORF">DFE_2693</name>
</gene>
<evidence type="ECO:0000256" key="3">
    <source>
        <dbReference type="ARBA" id="ARBA00022692"/>
    </source>
</evidence>
<reference evidence="7 8" key="1">
    <citation type="journal article" date="2018" name="Sci. Adv.">
        <title>Multi-heme cytochromes provide a pathway for survival in energy-limited environments.</title>
        <authorList>
            <person name="Deng X."/>
            <person name="Dohmae N."/>
            <person name="Nealson K.H."/>
            <person name="Hashimoto K."/>
            <person name="Okamoto A."/>
        </authorList>
    </citation>
    <scope>NUCLEOTIDE SEQUENCE [LARGE SCALE GENOMIC DNA]</scope>
    <source>
        <strain evidence="7 8">IS5</strain>
    </source>
</reference>
<evidence type="ECO:0000256" key="2">
    <source>
        <dbReference type="ARBA" id="ARBA00022475"/>
    </source>
</evidence>
<evidence type="ECO:0000256" key="4">
    <source>
        <dbReference type="ARBA" id="ARBA00022989"/>
    </source>
</evidence>
<protein>
    <submittedName>
        <fullName evidence="7">Lysine exporter protein LYSE/YGGA</fullName>
    </submittedName>
</protein>
<evidence type="ECO:0000256" key="5">
    <source>
        <dbReference type="ARBA" id="ARBA00023136"/>
    </source>
</evidence>
<feature type="transmembrane region" description="Helical" evidence="6">
    <location>
        <begin position="20"/>
        <end position="40"/>
    </location>
</feature>
<feature type="transmembrane region" description="Helical" evidence="6">
    <location>
        <begin position="155"/>
        <end position="174"/>
    </location>
</feature>
<name>A0A2Z6B1M0_9BACT</name>
<dbReference type="GO" id="GO:0005886">
    <property type="term" value="C:plasma membrane"/>
    <property type="evidence" value="ECO:0007669"/>
    <property type="project" value="UniProtKB-SubCell"/>
</dbReference>
<sequence>MMTLVVTEAVRGGARAGLRVAAAPLITDFPIVALSVFVLAQMAHMAGVLGAVSLAGGCFILLLAWETWKARPPQPMQQSDLSRSLRKGVITNFLSPHPYLFWMTVGSPLLLKGWSREPAAPFLLLAGFYLCLVGAKISVALLVGRSRNFLQGRTYTLVLRFMAAVLLLFALMFFRDGWRLLTAGTL</sequence>
<dbReference type="PANTHER" id="PTHR30086:SF20">
    <property type="entry name" value="ARGININE EXPORTER PROTEIN ARGO-RELATED"/>
    <property type="match status" value="1"/>
</dbReference>
<dbReference type="Pfam" id="PF01810">
    <property type="entry name" value="LysE"/>
    <property type="match status" value="1"/>
</dbReference>
<evidence type="ECO:0000256" key="1">
    <source>
        <dbReference type="ARBA" id="ARBA00004651"/>
    </source>
</evidence>
<feature type="transmembrane region" description="Helical" evidence="6">
    <location>
        <begin position="122"/>
        <end position="143"/>
    </location>
</feature>
<dbReference type="PANTHER" id="PTHR30086">
    <property type="entry name" value="ARGININE EXPORTER PROTEIN ARGO"/>
    <property type="match status" value="1"/>
</dbReference>
<organism evidence="7 8">
    <name type="scientific">Desulfovibrio ferrophilus</name>
    <dbReference type="NCBI Taxonomy" id="241368"/>
    <lineage>
        <taxon>Bacteria</taxon>
        <taxon>Pseudomonadati</taxon>
        <taxon>Thermodesulfobacteriota</taxon>
        <taxon>Desulfovibrionia</taxon>
        <taxon>Desulfovibrionales</taxon>
        <taxon>Desulfovibrionaceae</taxon>
        <taxon>Desulfovibrio</taxon>
    </lineage>
</organism>
<evidence type="ECO:0000313" key="7">
    <source>
        <dbReference type="EMBL" id="BBD09419.1"/>
    </source>
</evidence>
<dbReference type="EMBL" id="AP017378">
    <property type="protein sequence ID" value="BBD09419.1"/>
    <property type="molecule type" value="Genomic_DNA"/>
</dbReference>
<keyword evidence="3 6" id="KW-0812">Transmembrane</keyword>
<accession>A0A2Z6B1M0</accession>
<feature type="transmembrane region" description="Helical" evidence="6">
    <location>
        <begin position="46"/>
        <end position="68"/>
    </location>
</feature>